<dbReference type="Proteomes" id="UP001501509">
    <property type="component" value="Unassembled WGS sequence"/>
</dbReference>
<keyword evidence="2" id="KW-1185">Reference proteome</keyword>
<evidence type="ECO:0000313" key="2">
    <source>
        <dbReference type="Proteomes" id="UP001501509"/>
    </source>
</evidence>
<gene>
    <name evidence="1" type="ORF">GCM10010411_87890</name>
</gene>
<proteinExistence type="predicted"/>
<comment type="caution">
    <text evidence="1">The sequence shown here is derived from an EMBL/GenBank/DDBJ whole genome shotgun (WGS) entry which is preliminary data.</text>
</comment>
<reference evidence="1 2" key="1">
    <citation type="journal article" date="2019" name="Int. J. Syst. Evol. Microbiol.">
        <title>The Global Catalogue of Microorganisms (GCM) 10K type strain sequencing project: providing services to taxonomists for standard genome sequencing and annotation.</title>
        <authorList>
            <consortium name="The Broad Institute Genomics Platform"/>
            <consortium name="The Broad Institute Genome Sequencing Center for Infectious Disease"/>
            <person name="Wu L."/>
            <person name="Ma J."/>
        </authorList>
    </citation>
    <scope>NUCLEOTIDE SEQUENCE [LARGE SCALE GENOMIC DNA]</scope>
    <source>
        <strain evidence="1 2">JCM 6833</strain>
    </source>
</reference>
<accession>A0ABN3QU57</accession>
<dbReference type="RefSeq" id="WP_344548485.1">
    <property type="nucleotide sequence ID" value="NZ_BAAATD010000019.1"/>
</dbReference>
<dbReference type="EMBL" id="BAAATD010000019">
    <property type="protein sequence ID" value="GAA2635339.1"/>
    <property type="molecule type" value="Genomic_DNA"/>
</dbReference>
<protein>
    <submittedName>
        <fullName evidence="1">Uncharacterized protein</fullName>
    </submittedName>
</protein>
<name>A0ABN3QU57_9ACTN</name>
<evidence type="ECO:0000313" key="1">
    <source>
        <dbReference type="EMBL" id="GAA2635339.1"/>
    </source>
</evidence>
<organism evidence="1 2">
    <name type="scientific">Actinomadura fulvescens</name>
    <dbReference type="NCBI Taxonomy" id="46160"/>
    <lineage>
        <taxon>Bacteria</taxon>
        <taxon>Bacillati</taxon>
        <taxon>Actinomycetota</taxon>
        <taxon>Actinomycetes</taxon>
        <taxon>Streptosporangiales</taxon>
        <taxon>Thermomonosporaceae</taxon>
        <taxon>Actinomadura</taxon>
    </lineage>
</organism>
<sequence>MLNHALERFGGTGLHLDAGATGVCTACGGSRREHGLFVKHVRRLSDEDGVSAHGRVGAIEVKTHALPLASHPDDRPSPRRASTAAHAVLVRALVDWSAALPVQVRALEVAERTAAEETGEAGGALGVRLTVRDHADVAAVRAEVIVPIEPDGWSGLRGLGMVPTGHDLAMGVTRP</sequence>